<feature type="region of interest" description="Disordered" evidence="1">
    <location>
        <begin position="1"/>
        <end position="36"/>
    </location>
</feature>
<dbReference type="eggNOG" id="arCOG03881">
    <property type="taxonomic scope" value="Archaea"/>
</dbReference>
<evidence type="ECO:0000313" key="2">
    <source>
        <dbReference type="EMBL" id="ADB58723.1"/>
    </source>
</evidence>
<sequence>MARKRLSGTRYRKRQNGGRKKSRRKNIAKIKKKDPRTGRKTYYLGWRVKDTGKPGLDSVSECERIAKAIYRDYKAGRLNKREANGRFARLHNTVIPKVFKGREKVKAQKAVEKYWHKL</sequence>
<gene>
    <name evidence="2" type="ordered locus">Arcpr_1677</name>
</gene>
<reference evidence="2 3" key="1">
    <citation type="journal article" date="2010" name="Stand. Genomic Sci.">
        <title>Complete genome sequence of Archaeoglobus profundus type strain (AV18).</title>
        <authorList>
            <person name="von Jan M."/>
            <person name="Lapidus A."/>
            <person name="Del Rio T.G."/>
            <person name="Copeland A."/>
            <person name="Tice H."/>
            <person name="Cheng J.F."/>
            <person name="Lucas S."/>
            <person name="Chen F."/>
            <person name="Nolan M."/>
            <person name="Goodwin L."/>
            <person name="Han C."/>
            <person name="Pitluck S."/>
            <person name="Liolios K."/>
            <person name="Ivanova N."/>
            <person name="Mavromatis K."/>
            <person name="Ovchinnikova G."/>
            <person name="Chertkov O."/>
            <person name="Pati A."/>
            <person name="Chen A."/>
            <person name="Palaniappan K."/>
            <person name="Land M."/>
            <person name="Hauser L."/>
            <person name="Chang Y.J."/>
            <person name="Jeffries C.D."/>
            <person name="Saunders E."/>
            <person name="Brettin T."/>
            <person name="Detter J.C."/>
            <person name="Chain P."/>
            <person name="Eichinger K."/>
            <person name="Huber H."/>
            <person name="Spring S."/>
            <person name="Rohde M."/>
            <person name="Goker M."/>
            <person name="Wirth R."/>
            <person name="Woyke T."/>
            <person name="Bristow J."/>
            <person name="Eisen J.A."/>
            <person name="Markowitz V."/>
            <person name="Hugenholtz P."/>
            <person name="Kyrpides N.C."/>
            <person name="Klenk H.P."/>
        </authorList>
    </citation>
    <scope>NUCLEOTIDE SEQUENCE [LARGE SCALE GENOMIC DNA]</scope>
    <source>
        <strain evidence="3">DSM 5631 / JCM 9629 / NBRC 100127 / Av18</strain>
    </source>
</reference>
<proteinExistence type="predicted"/>
<evidence type="ECO:0000313" key="3">
    <source>
        <dbReference type="Proteomes" id="UP000001901"/>
    </source>
</evidence>
<dbReference type="PaxDb" id="572546-Arcpr_1677"/>
<dbReference type="OrthoDB" id="98696at2157"/>
<feature type="compositionally biased region" description="Basic residues" evidence="1">
    <location>
        <begin position="1"/>
        <end position="34"/>
    </location>
</feature>
<protein>
    <submittedName>
        <fullName evidence="2">Uncharacterized protein</fullName>
    </submittedName>
</protein>
<dbReference type="RefSeq" id="WP_012941058.1">
    <property type="nucleotide sequence ID" value="NC_013741.1"/>
</dbReference>
<evidence type="ECO:0000256" key="1">
    <source>
        <dbReference type="SAM" id="MobiDB-lite"/>
    </source>
</evidence>
<dbReference type="GeneID" id="8740370"/>
<dbReference type="KEGG" id="apo:Arcpr_1677"/>
<dbReference type="AlphaFoldDB" id="D2RF29"/>
<keyword evidence="3" id="KW-1185">Reference proteome</keyword>
<name>D2RF29_ARCPA</name>
<dbReference type="EMBL" id="CP001857">
    <property type="protein sequence ID" value="ADB58723.1"/>
    <property type="molecule type" value="Genomic_DNA"/>
</dbReference>
<dbReference type="HOGENOM" id="CLU_2067673_0_0_2"/>
<organism evidence="2 3">
    <name type="scientific">Archaeoglobus profundus (strain DSM 5631 / JCM 9629 / NBRC 100127 / Av18)</name>
    <dbReference type="NCBI Taxonomy" id="572546"/>
    <lineage>
        <taxon>Archaea</taxon>
        <taxon>Methanobacteriati</taxon>
        <taxon>Methanobacteriota</taxon>
        <taxon>Archaeoglobi</taxon>
        <taxon>Archaeoglobales</taxon>
        <taxon>Archaeoglobaceae</taxon>
        <taxon>Archaeoglobus</taxon>
    </lineage>
</organism>
<accession>D2RF29</accession>
<dbReference type="Proteomes" id="UP000001901">
    <property type="component" value="Chromosome"/>
</dbReference>
<dbReference type="STRING" id="572546.Arcpr_1677"/>